<feature type="binding site" evidence="3">
    <location>
        <position position="329"/>
    </location>
    <ligand>
        <name>Zn(2+)</name>
        <dbReference type="ChEBI" id="CHEBI:29105"/>
        <label>1</label>
    </ligand>
</feature>
<feature type="binding site" evidence="3">
    <location>
        <position position="220"/>
    </location>
    <ligand>
        <name>Zn(2+)</name>
        <dbReference type="ChEBI" id="CHEBI:29105"/>
        <label>2</label>
    </ligand>
</feature>
<dbReference type="OrthoDB" id="189220at2759"/>
<dbReference type="PROSITE" id="PS00126">
    <property type="entry name" value="PDEASE_I_1"/>
    <property type="match status" value="1"/>
</dbReference>
<dbReference type="PRINTS" id="PR00387">
    <property type="entry name" value="PDIESTERASE1"/>
</dbReference>
<comment type="cofactor">
    <cofactor evidence="4">
        <name>a divalent metal cation</name>
        <dbReference type="ChEBI" id="CHEBI:60240"/>
    </cofactor>
    <text evidence="4">Binds 2 divalent metal cations per subunit. Site 1 may preferentially bind zinc ions, while site 2 has a preference for magnesium and/or manganese ions.</text>
</comment>
<dbReference type="Gene3D" id="1.10.1300.10">
    <property type="entry name" value="3'5'-cyclic nucleotide phosphodiesterase, catalytic domain"/>
    <property type="match status" value="1"/>
</dbReference>
<protein>
    <recommendedName>
        <fullName evidence="4">Phosphodiesterase</fullName>
        <ecNumber evidence="4">3.1.4.-</ecNumber>
    </recommendedName>
</protein>
<feature type="region of interest" description="Disordered" evidence="5">
    <location>
        <begin position="424"/>
        <end position="462"/>
    </location>
</feature>
<dbReference type="PANTHER" id="PTHR11347">
    <property type="entry name" value="CYCLIC NUCLEOTIDE PHOSPHODIESTERASE"/>
    <property type="match status" value="1"/>
</dbReference>
<feature type="compositionally biased region" description="Polar residues" evidence="5">
    <location>
        <begin position="613"/>
        <end position="632"/>
    </location>
</feature>
<comment type="similarity">
    <text evidence="4">Belongs to the cyclic nucleotide phosphodiesterase family.</text>
</comment>
<feature type="compositionally biased region" description="Low complexity" evidence="5">
    <location>
        <begin position="65"/>
        <end position="84"/>
    </location>
</feature>
<feature type="region of interest" description="Disordered" evidence="5">
    <location>
        <begin position="65"/>
        <end position="88"/>
    </location>
</feature>
<feature type="compositionally biased region" description="Basic and acidic residues" evidence="5">
    <location>
        <begin position="425"/>
        <end position="440"/>
    </location>
</feature>
<dbReference type="GO" id="GO:0046872">
    <property type="term" value="F:metal ion binding"/>
    <property type="evidence" value="ECO:0007669"/>
    <property type="project" value="UniProtKB-KW"/>
</dbReference>
<keyword evidence="8" id="KW-1185">Reference proteome</keyword>
<reference evidence="7 8" key="1">
    <citation type="journal article" date="2019" name="PLoS Biol.">
        <title>Sex chromosomes control vertical transmission of feminizing Wolbachia symbionts in an isopod.</title>
        <authorList>
            <person name="Becking T."/>
            <person name="Chebbi M.A."/>
            <person name="Giraud I."/>
            <person name="Moumen B."/>
            <person name="Laverre T."/>
            <person name="Caubet Y."/>
            <person name="Peccoud J."/>
            <person name="Gilbert C."/>
            <person name="Cordaux R."/>
        </authorList>
    </citation>
    <scope>NUCLEOTIDE SEQUENCE [LARGE SCALE GENOMIC DNA]</scope>
    <source>
        <strain evidence="7">ANa2</strain>
        <tissue evidence="7">Whole body excluding digestive tract and cuticle</tissue>
    </source>
</reference>
<feature type="compositionally biased region" description="Low complexity" evidence="5">
    <location>
        <begin position="1017"/>
        <end position="1032"/>
    </location>
</feature>
<name>A0A5N5SUC2_9CRUS</name>
<evidence type="ECO:0000256" key="5">
    <source>
        <dbReference type="SAM" id="MobiDB-lite"/>
    </source>
</evidence>
<evidence type="ECO:0000259" key="6">
    <source>
        <dbReference type="PROSITE" id="PS51845"/>
    </source>
</evidence>
<dbReference type="AlphaFoldDB" id="A0A5N5SUC2"/>
<comment type="caution">
    <text evidence="7">The sequence shown here is derived from an EMBL/GenBank/DDBJ whole genome shotgun (WGS) entry which is preliminary data.</text>
</comment>
<dbReference type="InterPro" id="IPR036971">
    <property type="entry name" value="PDEase_catalytic_dom_sf"/>
</dbReference>
<proteinExistence type="inferred from homology"/>
<evidence type="ECO:0000256" key="2">
    <source>
        <dbReference type="ARBA" id="ARBA00022801"/>
    </source>
</evidence>
<feature type="region of interest" description="Disordered" evidence="5">
    <location>
        <begin position="1012"/>
        <end position="1041"/>
    </location>
</feature>
<gene>
    <name evidence="7" type="primary">Pde7b</name>
    <name evidence="7" type="ORF">Anas_09612</name>
</gene>
<sequence length="1073" mass="116909">MNLFILAYILDTRIGRIYLLCVRYWTLDINTLDTVVSLESSSMGEGRTPLRESLSEGGGVGGAGTATAVVGGMSNSSSSSGSGSLRQPESRSLFVPRISSFSGGQDAEERLLSRAFVGRRALTSSSSNASASYLRPRFFTLHRRKRRRPPTRALVKEAAVLDDLYNGPTQCVLQRVSLWDFNAFVLDSVCGGRPVTNLCIDQYLTPFEKLAAIIASVCHDLDHPGVNQPFLIATDNHLAALYNNASVLENHHWRCAMGCLWECGLLEKWSSSEVEELQEVIKSLILATDITRQNEFLTRFKMYQDTETMDMTKPECRYFSLQIALKCADICNPCRPWETSRQWSQKICDEFYRQGDYERQLRLPVTSMCDRYTNSVANIQAGFIKFVVSPLFESWDRWLGTPLSKEMVKHLNTNLQRWESVLNEEQNKDSENVSSDKFDVEVVPSRDSSGRPSIKEDPCPITGRRYSLPVNMPSLLPRTMIRRESLTGGDGAPPLVFETLKMGGNIVDSVVSVGVSGEETTLPSPSIANMSDMNRPRRMTMHSITISRTQALRRQSLPPLWDSFSIPSRIPLQPLPPTPLQEELPPMELESGDDEKVPLLKKNGSGCAGGSSEGNSKTGNNDNNESTTSRNGHSSKECAGNTGSTPSPLHRHSSERRTSATRNVSLDLPEEGDKENVAPVGERGERPPPQTILKTRLWRSLNHEDDPLDSQFQHPLIRGPKGIYKQNNRMGRRGSAPLLKHDDMRSTLRANYDRPMHELPKRRGSAPSHHLAAQLGPDCLNKGAYGTSSVLSLLSGGGGVGGASCGHGGGGNNAGGFVGKNYNNNSNDGYGDGTGGLTFCSGGISYGVGRRVLGGGPLRGGGEASLSQTASGGSDILSLLSQERVLQQSNQLLTQTQQKGSFPGERNNMGCLRLSQRRGSAPWDGQRTDLQAFWANQSSKHSETSSKRQYSDGAGSLQLEFMPSDIQGNYCGGGGVTPGSLEFRRGSVGFELMAGLWRLRMESQGSSLCSNESVRISSSGDGTPGTPGVPSGLNPSLFQGPPLMPGPITRRGSLPTDIIIGGDFDRWGGLDDS</sequence>
<feature type="binding site" evidence="3">
    <location>
        <position position="220"/>
    </location>
    <ligand>
        <name>Zn(2+)</name>
        <dbReference type="ChEBI" id="CHEBI:29105"/>
        <label>1</label>
    </ligand>
</feature>
<evidence type="ECO:0000256" key="1">
    <source>
        <dbReference type="ARBA" id="ARBA00022723"/>
    </source>
</evidence>
<organism evidence="7 8">
    <name type="scientific">Armadillidium nasatum</name>
    <dbReference type="NCBI Taxonomy" id="96803"/>
    <lineage>
        <taxon>Eukaryota</taxon>
        <taxon>Metazoa</taxon>
        <taxon>Ecdysozoa</taxon>
        <taxon>Arthropoda</taxon>
        <taxon>Crustacea</taxon>
        <taxon>Multicrustacea</taxon>
        <taxon>Malacostraca</taxon>
        <taxon>Eumalacostraca</taxon>
        <taxon>Peracarida</taxon>
        <taxon>Isopoda</taxon>
        <taxon>Oniscidea</taxon>
        <taxon>Crinocheta</taxon>
        <taxon>Armadillidiidae</taxon>
        <taxon>Armadillidium</taxon>
    </lineage>
</organism>
<dbReference type="EC" id="3.1.4.-" evidence="4"/>
<keyword evidence="2 4" id="KW-0378">Hydrolase</keyword>
<feature type="domain" description="PDEase" evidence="6">
    <location>
        <begin position="65"/>
        <end position="425"/>
    </location>
</feature>
<dbReference type="InterPro" id="IPR023088">
    <property type="entry name" value="PDEase"/>
</dbReference>
<dbReference type="InterPro" id="IPR023174">
    <property type="entry name" value="PDEase_CS"/>
</dbReference>
<dbReference type="InterPro" id="IPR002073">
    <property type="entry name" value="PDEase_catalytic_dom"/>
</dbReference>
<feature type="compositionally biased region" description="Low complexity" evidence="5">
    <location>
        <begin position="580"/>
        <end position="589"/>
    </location>
</feature>
<dbReference type="Pfam" id="PF00233">
    <property type="entry name" value="PDEase_I"/>
    <property type="match status" value="1"/>
</dbReference>
<feature type="binding site" evidence="3">
    <location>
        <position position="219"/>
    </location>
    <ligand>
        <name>Zn(2+)</name>
        <dbReference type="ChEBI" id="CHEBI:29105"/>
        <label>1</label>
    </ligand>
</feature>
<dbReference type="Proteomes" id="UP000326759">
    <property type="component" value="Unassembled WGS sequence"/>
</dbReference>
<feature type="region of interest" description="Disordered" evidence="5">
    <location>
        <begin position="570"/>
        <end position="689"/>
    </location>
</feature>
<evidence type="ECO:0000256" key="4">
    <source>
        <dbReference type="RuleBase" id="RU363067"/>
    </source>
</evidence>
<dbReference type="GO" id="GO:0007165">
    <property type="term" value="P:signal transduction"/>
    <property type="evidence" value="ECO:0007669"/>
    <property type="project" value="InterPro"/>
</dbReference>
<dbReference type="EMBL" id="SEYY01020184">
    <property type="protein sequence ID" value="KAB7497515.1"/>
    <property type="molecule type" value="Genomic_DNA"/>
</dbReference>
<evidence type="ECO:0000313" key="8">
    <source>
        <dbReference type="Proteomes" id="UP000326759"/>
    </source>
</evidence>
<evidence type="ECO:0000256" key="3">
    <source>
        <dbReference type="PIRSR" id="PIRSR623088-3"/>
    </source>
</evidence>
<evidence type="ECO:0000313" key="7">
    <source>
        <dbReference type="EMBL" id="KAB7497515.1"/>
    </source>
</evidence>
<dbReference type="GO" id="GO:0004114">
    <property type="term" value="F:3',5'-cyclic-nucleotide phosphodiesterase activity"/>
    <property type="evidence" value="ECO:0007669"/>
    <property type="project" value="InterPro"/>
</dbReference>
<accession>A0A5N5SUC2</accession>
<dbReference type="SUPFAM" id="SSF109604">
    <property type="entry name" value="HD-domain/PDEase-like"/>
    <property type="match status" value="1"/>
</dbReference>
<dbReference type="PROSITE" id="PS51845">
    <property type="entry name" value="PDEASE_I_2"/>
    <property type="match status" value="1"/>
</dbReference>
<feature type="region of interest" description="Disordered" evidence="5">
    <location>
        <begin position="705"/>
        <end position="737"/>
    </location>
</feature>
<keyword evidence="1 3" id="KW-0479">Metal-binding</keyword>